<dbReference type="InParanoid" id="C5K7K4"/>
<organism evidence="6">
    <name type="scientific">Perkinsus marinus (strain ATCC 50983 / TXsc)</name>
    <dbReference type="NCBI Taxonomy" id="423536"/>
    <lineage>
        <taxon>Eukaryota</taxon>
        <taxon>Sar</taxon>
        <taxon>Alveolata</taxon>
        <taxon>Perkinsozoa</taxon>
        <taxon>Perkinsea</taxon>
        <taxon>Perkinsida</taxon>
        <taxon>Perkinsidae</taxon>
        <taxon>Perkinsus</taxon>
    </lineage>
</organism>
<reference evidence="5 6" key="1">
    <citation type="submission" date="2008-07" db="EMBL/GenBank/DDBJ databases">
        <authorList>
            <person name="El-Sayed N."/>
            <person name="Caler E."/>
            <person name="Inman J."/>
            <person name="Amedeo P."/>
            <person name="Hass B."/>
            <person name="Wortman J."/>
        </authorList>
    </citation>
    <scope>NUCLEOTIDE SEQUENCE [LARGE SCALE GENOMIC DNA]</scope>
    <source>
        <strain evidence="6">ATCC 50983 / TXsc</strain>
    </source>
</reference>
<accession>C5K7K4</accession>
<dbReference type="InterPro" id="IPR050576">
    <property type="entry name" value="Cilia_flagella_integrity"/>
</dbReference>
<keyword evidence="1" id="KW-0433">Leucine-rich repeat</keyword>
<gene>
    <name evidence="5" type="ORF">Pmar_PMAR012520</name>
</gene>
<dbReference type="PANTHER" id="PTHR45973:SF35">
    <property type="entry name" value="LEUCINE-RICH REPEAT-CONTAINING PROTEIN 43"/>
    <property type="match status" value="1"/>
</dbReference>
<dbReference type="PROSITE" id="PS51450">
    <property type="entry name" value="LRR"/>
    <property type="match status" value="2"/>
</dbReference>
<dbReference type="RefSeq" id="XP_002787743.1">
    <property type="nucleotide sequence ID" value="XM_002787697.1"/>
</dbReference>
<evidence type="ECO:0000256" key="4">
    <source>
        <dbReference type="SAM" id="MobiDB-lite"/>
    </source>
</evidence>
<dbReference type="GeneID" id="9039800"/>
<dbReference type="Proteomes" id="UP000007800">
    <property type="component" value="Unassembled WGS sequence"/>
</dbReference>
<feature type="region of interest" description="Disordered" evidence="4">
    <location>
        <begin position="314"/>
        <end position="337"/>
    </location>
</feature>
<feature type="compositionally biased region" description="Basic and acidic residues" evidence="4">
    <location>
        <begin position="352"/>
        <end position="365"/>
    </location>
</feature>
<feature type="region of interest" description="Disordered" evidence="4">
    <location>
        <begin position="352"/>
        <end position="374"/>
    </location>
</feature>
<evidence type="ECO:0000256" key="3">
    <source>
        <dbReference type="SAM" id="Coils"/>
    </source>
</evidence>
<dbReference type="Pfam" id="PF12799">
    <property type="entry name" value="LRR_4"/>
    <property type="match status" value="1"/>
</dbReference>
<evidence type="ECO:0000313" key="6">
    <source>
        <dbReference type="Proteomes" id="UP000007800"/>
    </source>
</evidence>
<keyword evidence="2" id="KW-0677">Repeat</keyword>
<dbReference type="SMART" id="SM00365">
    <property type="entry name" value="LRR_SD22"/>
    <property type="match status" value="4"/>
</dbReference>
<dbReference type="InterPro" id="IPR025875">
    <property type="entry name" value="Leu-rich_rpt_4"/>
</dbReference>
<keyword evidence="6" id="KW-1185">Reference proteome</keyword>
<evidence type="ECO:0000256" key="2">
    <source>
        <dbReference type="ARBA" id="ARBA00022737"/>
    </source>
</evidence>
<protein>
    <submittedName>
        <fullName evidence="5">Leucine-rich-repeat protein 4.3, putative</fullName>
    </submittedName>
</protein>
<dbReference type="SUPFAM" id="SSF52058">
    <property type="entry name" value="L domain-like"/>
    <property type="match status" value="1"/>
</dbReference>
<evidence type="ECO:0000313" key="5">
    <source>
        <dbReference type="EMBL" id="EER19539.1"/>
    </source>
</evidence>
<sequence length="424" mass="47151">MSTDGDWDENSEASNTYSVPTALHSSLHADTSTKAESASAFSEVEGVGEDPRVAELDNCRDWTIGEPRPMCETAIRKVCSARGQYETPHLNDCLYLQMCGFTSIGGLQAYSGIHSLFLMSNQLHRIEGLDCLCRLRMLYLNSNGLTHIEGLQHCKNLEYLNISNNRIRTVMNLEELTSLKTLIVANNHICNIASDLSPGISQIPWLLSLDVSYNLLEASPTEGTENGTELISFLQSCCPKLNDFYAYAVPSLTYIDKSPVSREERAGAEAFVKGGTNAEISARKAYLEEKRNAMAQLVTGLRQIQRQRREELNLPEPDPYSTVDECNDGDDAPSEAQEWLGSKGDVVFEEKPRDLHFDPPPRVDDANNGNAESEDCAVVCGRDSVERDDTRDRVNAEGLETVKKGLKAEMKEYLRALREQTHMA</sequence>
<dbReference type="InterPro" id="IPR001611">
    <property type="entry name" value="Leu-rich_rpt"/>
</dbReference>
<keyword evidence="3" id="KW-0175">Coiled coil</keyword>
<dbReference type="OrthoDB" id="1904536at2759"/>
<dbReference type="EMBL" id="GG671079">
    <property type="protein sequence ID" value="EER19539.1"/>
    <property type="molecule type" value="Genomic_DNA"/>
</dbReference>
<feature type="coiled-coil region" evidence="3">
    <location>
        <begin position="396"/>
        <end position="423"/>
    </location>
</feature>
<dbReference type="InterPro" id="IPR032675">
    <property type="entry name" value="LRR_dom_sf"/>
</dbReference>
<dbReference type="Gene3D" id="3.80.10.10">
    <property type="entry name" value="Ribonuclease Inhibitor"/>
    <property type="match status" value="1"/>
</dbReference>
<name>C5K7K4_PERM5</name>
<dbReference type="AlphaFoldDB" id="C5K7K4"/>
<dbReference type="PANTHER" id="PTHR45973">
    <property type="entry name" value="PROTEIN PHOSPHATASE 1 REGULATORY SUBUNIT SDS22-RELATED"/>
    <property type="match status" value="1"/>
</dbReference>
<evidence type="ECO:0000256" key="1">
    <source>
        <dbReference type="ARBA" id="ARBA00022614"/>
    </source>
</evidence>
<proteinExistence type="predicted"/>